<dbReference type="InterPro" id="IPR002347">
    <property type="entry name" value="SDR_fam"/>
</dbReference>
<keyword evidence="3" id="KW-0560">Oxidoreductase</keyword>
<dbReference type="SUPFAM" id="SSF51735">
    <property type="entry name" value="NAD(P)-binding Rossmann-fold domains"/>
    <property type="match status" value="1"/>
</dbReference>
<dbReference type="PRINTS" id="PR00081">
    <property type="entry name" value="GDHRDH"/>
</dbReference>
<sequence length="247" mass="26399">MGIEKRVALVTGGGTGLGKAITLHLARLGMDVAVNYSQSKKEAHETVDEVIKDGYEAMSVQADVSSSEQVYEMIEAVIQKFGRLDVVIANAGTTVFRPFDDLEGVSEDDWDRIMNVNVKGVWLTAKAAAPYLKARKIGRLIITSSIAGSRPTGSSLPYSVSKAAVNHLTKGLAKALGPEILVNAIAPGILDTRWTKGHSESMVQQFIKDSPLHKTPTIADCVKQVDTLVETDTMTGTITTIDSGASL</sequence>
<evidence type="ECO:0000256" key="1">
    <source>
        <dbReference type="ARBA" id="ARBA00006484"/>
    </source>
</evidence>
<comment type="subunit">
    <text evidence="2">Homotetramer.</text>
</comment>
<proteinExistence type="inferred from homology"/>
<dbReference type="Pfam" id="PF00106">
    <property type="entry name" value="adh_short"/>
    <property type="match status" value="1"/>
</dbReference>
<dbReference type="InterPro" id="IPR036291">
    <property type="entry name" value="NAD(P)-bd_dom_sf"/>
</dbReference>
<dbReference type="InterPro" id="IPR020904">
    <property type="entry name" value="Sc_DH/Rdtase_CS"/>
</dbReference>
<dbReference type="GO" id="GO:0008206">
    <property type="term" value="P:bile acid metabolic process"/>
    <property type="evidence" value="ECO:0007669"/>
    <property type="project" value="UniProtKB-ARBA"/>
</dbReference>
<dbReference type="EMBL" id="CP054706">
    <property type="protein sequence ID" value="QQK78823.1"/>
    <property type="molecule type" value="Genomic_DNA"/>
</dbReference>
<dbReference type="PANTHER" id="PTHR43639:SF1">
    <property type="entry name" value="SHORT-CHAIN DEHYDROGENASE_REDUCTASE FAMILY PROTEIN"/>
    <property type="match status" value="1"/>
</dbReference>
<organism evidence="5 6">
    <name type="scientific">Salicibibacter cibi</name>
    <dbReference type="NCBI Taxonomy" id="2743001"/>
    <lineage>
        <taxon>Bacteria</taxon>
        <taxon>Bacillati</taxon>
        <taxon>Bacillota</taxon>
        <taxon>Bacilli</taxon>
        <taxon>Bacillales</taxon>
        <taxon>Bacillaceae</taxon>
        <taxon>Salicibibacter</taxon>
    </lineage>
</organism>
<dbReference type="AlphaFoldDB" id="A0A7T6Z8D0"/>
<protein>
    <submittedName>
        <fullName evidence="5">SDR family oxidoreductase</fullName>
    </submittedName>
</protein>
<dbReference type="FunFam" id="3.40.50.720:FF:000084">
    <property type="entry name" value="Short-chain dehydrogenase reductase"/>
    <property type="match status" value="1"/>
</dbReference>
<dbReference type="RefSeq" id="WP_200087510.1">
    <property type="nucleotide sequence ID" value="NZ_CP054706.1"/>
</dbReference>
<dbReference type="Proteomes" id="UP000595349">
    <property type="component" value="Chromosome"/>
</dbReference>
<dbReference type="PROSITE" id="PS00061">
    <property type="entry name" value="ADH_SHORT"/>
    <property type="match status" value="1"/>
</dbReference>
<evidence type="ECO:0000313" key="6">
    <source>
        <dbReference type="Proteomes" id="UP000595349"/>
    </source>
</evidence>
<dbReference type="PANTHER" id="PTHR43639">
    <property type="entry name" value="OXIDOREDUCTASE, SHORT-CHAIN DEHYDROGENASE/REDUCTASE FAMILY (AFU_ORTHOLOGUE AFUA_5G02870)"/>
    <property type="match status" value="1"/>
</dbReference>
<accession>A0A7T6Z8D0</accession>
<comment type="similarity">
    <text evidence="1 4">Belongs to the short-chain dehydrogenases/reductases (SDR) family.</text>
</comment>
<dbReference type="Gene3D" id="3.40.50.720">
    <property type="entry name" value="NAD(P)-binding Rossmann-like Domain"/>
    <property type="match status" value="1"/>
</dbReference>
<gene>
    <name evidence="5" type="ORF">HUG20_02160</name>
</gene>
<reference evidence="5 6" key="1">
    <citation type="submission" date="2020-06" db="EMBL/GenBank/DDBJ databases">
        <title>Genomic analysis of Salicibibacter sp. NKC21-4.</title>
        <authorList>
            <person name="Oh Y.J."/>
        </authorList>
    </citation>
    <scope>NUCLEOTIDE SEQUENCE [LARGE SCALE GENOMIC DNA]</scope>
    <source>
        <strain evidence="5 6">NKC21-4</strain>
    </source>
</reference>
<evidence type="ECO:0000313" key="5">
    <source>
        <dbReference type="EMBL" id="QQK78823.1"/>
    </source>
</evidence>
<evidence type="ECO:0000256" key="3">
    <source>
        <dbReference type="ARBA" id="ARBA00023002"/>
    </source>
</evidence>
<evidence type="ECO:0000256" key="4">
    <source>
        <dbReference type="RuleBase" id="RU000363"/>
    </source>
</evidence>
<keyword evidence="6" id="KW-1185">Reference proteome</keyword>
<evidence type="ECO:0000256" key="2">
    <source>
        <dbReference type="ARBA" id="ARBA00011881"/>
    </source>
</evidence>
<dbReference type="CDD" id="cd05233">
    <property type="entry name" value="SDR_c"/>
    <property type="match status" value="1"/>
</dbReference>
<dbReference type="PRINTS" id="PR00080">
    <property type="entry name" value="SDRFAMILY"/>
</dbReference>
<name>A0A7T6Z8D0_9BACI</name>
<dbReference type="KEGG" id="scib:HUG20_02160"/>
<dbReference type="GO" id="GO:0016491">
    <property type="term" value="F:oxidoreductase activity"/>
    <property type="evidence" value="ECO:0007669"/>
    <property type="project" value="UniProtKB-KW"/>
</dbReference>